<comment type="caution">
    <text evidence="2">The sequence shown here is derived from an EMBL/GenBank/DDBJ whole genome shotgun (WGS) entry which is preliminary data.</text>
</comment>
<feature type="region of interest" description="Disordered" evidence="1">
    <location>
        <begin position="72"/>
        <end position="118"/>
    </location>
</feature>
<protein>
    <submittedName>
        <fullName evidence="2">Uncharacterized protein</fullName>
    </submittedName>
</protein>
<proteinExistence type="predicted"/>
<organism evidence="2 3">
    <name type="scientific">Rhynchophorus ferrugineus</name>
    <name type="common">Red palm weevil</name>
    <name type="synonym">Curculio ferrugineus</name>
    <dbReference type="NCBI Taxonomy" id="354439"/>
    <lineage>
        <taxon>Eukaryota</taxon>
        <taxon>Metazoa</taxon>
        <taxon>Ecdysozoa</taxon>
        <taxon>Arthropoda</taxon>
        <taxon>Hexapoda</taxon>
        <taxon>Insecta</taxon>
        <taxon>Pterygota</taxon>
        <taxon>Neoptera</taxon>
        <taxon>Endopterygota</taxon>
        <taxon>Coleoptera</taxon>
        <taxon>Polyphaga</taxon>
        <taxon>Cucujiformia</taxon>
        <taxon>Curculionidae</taxon>
        <taxon>Dryophthorinae</taxon>
        <taxon>Rhynchophorus</taxon>
    </lineage>
</organism>
<gene>
    <name evidence="2" type="ORF">GWI33_012619</name>
</gene>
<dbReference type="EMBL" id="JAACXV010012343">
    <property type="protein sequence ID" value="KAF7274708.1"/>
    <property type="molecule type" value="Genomic_DNA"/>
</dbReference>
<sequence>MPIVIWNPPAADPSASPPPFPSVVPPPGRRTVLAAVPRGFCGARAPAVLPIGRPGSAHATCHLPVCKWRPSRPPGRAVPHNPPGDEQHPGRVALSDEGMRNEMRRTRTRDGPRPRARERRGIGYHGSLREYVYVCICVVDFRWEGGRGERAYVEELGDAAGWRECVCVCARTLTDVDFTIMILSSFASFCRLTWAIL</sequence>
<evidence type="ECO:0000313" key="2">
    <source>
        <dbReference type="EMBL" id="KAF7274708.1"/>
    </source>
</evidence>
<keyword evidence="3" id="KW-1185">Reference proteome</keyword>
<evidence type="ECO:0000256" key="1">
    <source>
        <dbReference type="SAM" id="MobiDB-lite"/>
    </source>
</evidence>
<evidence type="ECO:0000313" key="3">
    <source>
        <dbReference type="Proteomes" id="UP000625711"/>
    </source>
</evidence>
<feature type="compositionally biased region" description="Basic and acidic residues" evidence="1">
    <location>
        <begin position="97"/>
        <end position="118"/>
    </location>
</feature>
<accession>A0A834M8L6</accession>
<dbReference type="AlphaFoldDB" id="A0A834M8L6"/>
<reference evidence="2" key="1">
    <citation type="submission" date="2020-08" db="EMBL/GenBank/DDBJ databases">
        <title>Genome sequencing and assembly of the red palm weevil Rhynchophorus ferrugineus.</title>
        <authorList>
            <person name="Dias G.B."/>
            <person name="Bergman C.M."/>
            <person name="Manee M."/>
        </authorList>
    </citation>
    <scope>NUCLEOTIDE SEQUENCE</scope>
    <source>
        <strain evidence="2">AA-2017</strain>
        <tissue evidence="2">Whole larva</tissue>
    </source>
</reference>
<name>A0A834M8L6_RHYFE</name>
<dbReference type="Proteomes" id="UP000625711">
    <property type="component" value="Unassembled WGS sequence"/>
</dbReference>